<dbReference type="AlphaFoldDB" id="A0A0H5RBJ3"/>
<dbReference type="GO" id="GO:0005851">
    <property type="term" value="C:eukaryotic translation initiation factor 2B complex"/>
    <property type="evidence" value="ECO:0007669"/>
    <property type="project" value="TreeGrafter"/>
</dbReference>
<dbReference type="PANTHER" id="PTHR45859">
    <property type="entry name" value="TRANSLATION INITIATION FACTOR EIF-2B SUBUNIT BETA"/>
    <property type="match status" value="1"/>
</dbReference>
<proteinExistence type="inferred from homology"/>
<comment type="similarity">
    <text evidence="2 9">Belongs to the eIF-2B alpha/beta/delta subunits family.</text>
</comment>
<accession>A0A0H5RBJ3</accession>
<comment type="subunit">
    <text evidence="8">Component of the translation initiation factor 2B (eIF2B) complex which is a heterodecamer of two sets of five different subunits: alpha, beta, gamma, delta and epsilon. Subunits alpha, beta and delta comprise a regulatory subcomplex and subunits epsilon and gamma comprise a catalytic subcomplex. Within the complex, the hexameric regulatory complex resides at the center, with the two heterodimeric catalytic subcomplexes bound on opposite sides.</text>
</comment>
<dbReference type="GO" id="GO:0003743">
    <property type="term" value="F:translation initiation factor activity"/>
    <property type="evidence" value="ECO:0007669"/>
    <property type="project" value="UniProtKB-KW"/>
</dbReference>
<organism evidence="10">
    <name type="scientific">Spongospora subterranea</name>
    <dbReference type="NCBI Taxonomy" id="70186"/>
    <lineage>
        <taxon>Eukaryota</taxon>
        <taxon>Sar</taxon>
        <taxon>Rhizaria</taxon>
        <taxon>Endomyxa</taxon>
        <taxon>Phytomyxea</taxon>
        <taxon>Plasmodiophorida</taxon>
        <taxon>Plasmodiophoridae</taxon>
        <taxon>Spongospora</taxon>
    </lineage>
</organism>
<comment type="subcellular location">
    <subcellularLocation>
        <location evidence="1">Cytoplasm</location>
        <location evidence="1">Cytosol</location>
    </subcellularLocation>
</comment>
<name>A0A0H5RBJ3_9EUKA</name>
<protein>
    <recommendedName>
        <fullName evidence="6">Translation initiation factor eIF2B subunit beta</fullName>
    </recommendedName>
    <alternativeName>
        <fullName evidence="7">eIF2B GDP-GTP exchange factor subunit beta</fullName>
    </alternativeName>
</protein>
<dbReference type="InterPro" id="IPR042529">
    <property type="entry name" value="IF_2B-like_C"/>
</dbReference>
<keyword evidence="5" id="KW-0648">Protein biosynthesis</keyword>
<sequence>MADSPAILHFAELLRSAKLNGSLELSKRTVNVLSKVVRDCNVNSVEGLIDLVRSSGNVLIRSRPQELVIGNIVRRFLSIIRGIALENGPDDPTIYGTSDEHLMALVNSEMRETISLEIAELFGEIDLTLTNITQYAVDHIHSNEVILTFGESSSVSAFLIAGGSSRNISVIVAESGPKKYGYTMCQQLAKHGIQTTLIPDSHVYAVMPSVNKVVFGTQAVLADGGLLGFTGSHNIAACARSHAVPVIVVAGIYKFSPLYAFNQDTLNAHNKPSDILSYEDKCSTQVHIYNPAFDYVPSTYIALFVTNVGPYHPSYIYRLLSEVYNQADLDL</sequence>
<dbReference type="InterPro" id="IPR037171">
    <property type="entry name" value="NagB/RpiA_transferase-like"/>
</dbReference>
<evidence type="ECO:0000313" key="10">
    <source>
        <dbReference type="EMBL" id="CRZ10997.1"/>
    </source>
</evidence>
<dbReference type="PANTHER" id="PTHR45859:SF1">
    <property type="entry name" value="TRANSLATION INITIATION FACTOR EIF-2B SUBUNIT BETA"/>
    <property type="match status" value="1"/>
</dbReference>
<dbReference type="GO" id="GO:0005085">
    <property type="term" value="F:guanyl-nucleotide exchange factor activity"/>
    <property type="evidence" value="ECO:0007669"/>
    <property type="project" value="TreeGrafter"/>
</dbReference>
<evidence type="ECO:0000256" key="2">
    <source>
        <dbReference type="ARBA" id="ARBA00007251"/>
    </source>
</evidence>
<dbReference type="Gene3D" id="3.40.50.10470">
    <property type="entry name" value="Translation initiation factor eif-2b, domain 2"/>
    <property type="match status" value="1"/>
</dbReference>
<evidence type="ECO:0000256" key="6">
    <source>
        <dbReference type="ARBA" id="ARBA00044122"/>
    </source>
</evidence>
<evidence type="ECO:0000256" key="7">
    <source>
        <dbReference type="ARBA" id="ARBA00044228"/>
    </source>
</evidence>
<evidence type="ECO:0000256" key="4">
    <source>
        <dbReference type="ARBA" id="ARBA00022540"/>
    </source>
</evidence>
<keyword evidence="4" id="KW-0396">Initiation factor</keyword>
<evidence type="ECO:0000256" key="1">
    <source>
        <dbReference type="ARBA" id="ARBA00004514"/>
    </source>
</evidence>
<evidence type="ECO:0000256" key="8">
    <source>
        <dbReference type="ARBA" id="ARBA00046432"/>
    </source>
</evidence>
<dbReference type="Pfam" id="PF01008">
    <property type="entry name" value="IF-2B"/>
    <property type="match status" value="1"/>
</dbReference>
<dbReference type="InterPro" id="IPR051855">
    <property type="entry name" value="eIF2B_beta_subunit"/>
</dbReference>
<dbReference type="SUPFAM" id="SSF100950">
    <property type="entry name" value="NagB/RpiA/CoA transferase-like"/>
    <property type="match status" value="1"/>
</dbReference>
<evidence type="ECO:0000256" key="9">
    <source>
        <dbReference type="RuleBase" id="RU003814"/>
    </source>
</evidence>
<evidence type="ECO:0000256" key="3">
    <source>
        <dbReference type="ARBA" id="ARBA00022490"/>
    </source>
</evidence>
<reference evidence="10" key="1">
    <citation type="submission" date="2015-04" db="EMBL/GenBank/DDBJ databases">
        <title>The genome sequence of the plant pathogenic Rhizarian Plasmodiophora brassicae reveals insights in its biotrophic life cycle and the origin of chitin synthesis.</title>
        <authorList>
            <person name="Schwelm A."/>
            <person name="Fogelqvist J."/>
            <person name="Knaust A."/>
            <person name="Julke S."/>
            <person name="Lilja T."/>
            <person name="Dhandapani V."/>
            <person name="Bonilla-Rosso G."/>
            <person name="Karlsson M."/>
            <person name="Shevchenko A."/>
            <person name="Choi S.R."/>
            <person name="Kim H.G."/>
            <person name="Park J.Y."/>
            <person name="Lim Y.P."/>
            <person name="Ludwig-Muller J."/>
            <person name="Dixelius C."/>
        </authorList>
    </citation>
    <scope>NUCLEOTIDE SEQUENCE</scope>
    <source>
        <tissue evidence="10">Potato root galls</tissue>
    </source>
</reference>
<evidence type="ECO:0000256" key="5">
    <source>
        <dbReference type="ARBA" id="ARBA00022917"/>
    </source>
</evidence>
<dbReference type="EMBL" id="HACM01010555">
    <property type="protein sequence ID" value="CRZ10997.1"/>
    <property type="molecule type" value="Transcribed_RNA"/>
</dbReference>
<dbReference type="GO" id="GO:0005829">
    <property type="term" value="C:cytosol"/>
    <property type="evidence" value="ECO:0007669"/>
    <property type="project" value="UniProtKB-SubCell"/>
</dbReference>
<keyword evidence="3" id="KW-0963">Cytoplasm</keyword>
<dbReference type="InterPro" id="IPR000649">
    <property type="entry name" value="IF-2B-related"/>
</dbReference>